<keyword evidence="2" id="KW-1185">Reference proteome</keyword>
<reference evidence="1" key="1">
    <citation type="submission" date="2021-01" db="EMBL/GenBank/DDBJ databases">
        <authorList>
            <consortium name="Genoscope - CEA"/>
            <person name="William W."/>
        </authorList>
    </citation>
    <scope>NUCLEOTIDE SEQUENCE</scope>
</reference>
<name>A0A8S1N4M9_9CILI</name>
<proteinExistence type="predicted"/>
<gene>
    <name evidence="1" type="ORF">PSON_ATCC_30995.1.T0490192</name>
</gene>
<evidence type="ECO:0000313" key="1">
    <source>
        <dbReference type="EMBL" id="CAD8086099.1"/>
    </source>
</evidence>
<dbReference type="Proteomes" id="UP000692954">
    <property type="component" value="Unassembled WGS sequence"/>
</dbReference>
<accession>A0A8S1N4M9</accession>
<organism evidence="1 2">
    <name type="scientific">Paramecium sonneborni</name>
    <dbReference type="NCBI Taxonomy" id="65129"/>
    <lineage>
        <taxon>Eukaryota</taxon>
        <taxon>Sar</taxon>
        <taxon>Alveolata</taxon>
        <taxon>Ciliophora</taxon>
        <taxon>Intramacronucleata</taxon>
        <taxon>Oligohymenophorea</taxon>
        <taxon>Peniculida</taxon>
        <taxon>Parameciidae</taxon>
        <taxon>Paramecium</taxon>
    </lineage>
</organism>
<evidence type="ECO:0000313" key="2">
    <source>
        <dbReference type="Proteomes" id="UP000692954"/>
    </source>
</evidence>
<dbReference type="OrthoDB" id="288626at2759"/>
<dbReference type="EMBL" id="CAJJDN010000049">
    <property type="protein sequence ID" value="CAD8086099.1"/>
    <property type="molecule type" value="Genomic_DNA"/>
</dbReference>
<dbReference type="AlphaFoldDB" id="A0A8S1N4M9"/>
<sequence>MLNSKKYIKFQLQREPKQFQHIHVIHIDDNLQQLSKLLNNQQIHKNDIQKQTKKVLKNSKTLITTNKQSTLMKFIIQNKEKIFQQKENYDQSPLFKSLIIKSSQPLSKPMIGSCREKKAFSVQYPRRLSTFQNKVCNSFQDIQIGPWEEYN</sequence>
<protein>
    <submittedName>
        <fullName evidence="1">Uncharacterized protein</fullName>
    </submittedName>
</protein>
<comment type="caution">
    <text evidence="1">The sequence shown here is derived from an EMBL/GenBank/DDBJ whole genome shotgun (WGS) entry which is preliminary data.</text>
</comment>